<sequence length="565" mass="58557">MGPTRDDRVRRRSPEPEPSKGATMVSSILTNNGAMTALQSLKSTQKSLLETQNRISTGLKVSNAKDNAATWAVATSMRSDISNFKQVSENLSLSSSVLSTAQTGGEAVASLITEIKSKITAAQQGVLDGRTIQADIDALVKQVESTVQGSALKGVNLMNGQGTERMVASVNLVDGASVPSYIDVDKVNLSTAAGGKLSELSNLSVVSRGDQFFNDANLADVKASEKAMGTTYKTFDVNDNAGTNGKILTNTDGSFKVDYKDAEGNARSLTVQVGAGVTTVAGLITALNDDKDFSALFRASGAADGLHIAAADRKVQSGKFEVTNIGGSKIADNGTVGDPTTGTTFTFQDGVALKDGETFTFNYKVGAESRTLVLKATNDFAAGTAYQAEDTVNKIEYRSIKLDDANIKNADGEYTGAAIGNALRAALIAADDFASGAAVGGTSLGVAAAAGATVTITADTDDAFTAFQPVKTDYASLLSSVDSLLKTATDTAASFGSAGKRVDMQKEFMDKLVDTLTSGVGALVDADMSEEAARLQALQVQEQLGTQALSIANQAPQSILALFGR</sequence>
<feature type="domain" description="Flagellin N-terminal" evidence="5">
    <location>
        <begin position="28"/>
        <end position="162"/>
    </location>
</feature>
<dbReference type="Proteomes" id="UP001595593">
    <property type="component" value="Unassembled WGS sequence"/>
</dbReference>
<keyword evidence="7" id="KW-0969">Cilium</keyword>
<accession>A0ABV7G0G1</accession>
<dbReference type="PANTHER" id="PTHR42792">
    <property type="entry name" value="FLAGELLIN"/>
    <property type="match status" value="1"/>
</dbReference>
<evidence type="ECO:0000259" key="5">
    <source>
        <dbReference type="Pfam" id="PF00669"/>
    </source>
</evidence>
<comment type="caution">
    <text evidence="7">The sequence shown here is derived from an EMBL/GenBank/DDBJ whole genome shotgun (WGS) entry which is preliminary data.</text>
</comment>
<evidence type="ECO:0000256" key="1">
    <source>
        <dbReference type="ARBA" id="ARBA00005709"/>
    </source>
</evidence>
<dbReference type="PANTHER" id="PTHR42792:SF2">
    <property type="entry name" value="FLAGELLIN"/>
    <property type="match status" value="1"/>
</dbReference>
<keyword evidence="7" id="KW-0966">Cell projection</keyword>
<comment type="subcellular location">
    <subcellularLocation>
        <location evidence="3">Secreted</location>
    </subcellularLocation>
    <subcellularLocation>
        <location evidence="3">Bacterial flagellum</location>
    </subcellularLocation>
</comment>
<dbReference type="RefSeq" id="WP_379597281.1">
    <property type="nucleotide sequence ID" value="NZ_JBHRTN010000014.1"/>
</dbReference>
<comment type="function">
    <text evidence="3">Flagellin is the subunit protein which polymerizes to form the filaments of bacterial flagella.</text>
</comment>
<dbReference type="InterPro" id="IPR001492">
    <property type="entry name" value="Flagellin"/>
</dbReference>
<keyword evidence="8" id="KW-1185">Reference proteome</keyword>
<feature type="domain" description="Flagellin C-terminal" evidence="6">
    <location>
        <begin position="479"/>
        <end position="563"/>
    </location>
</feature>
<dbReference type="Pfam" id="PF00700">
    <property type="entry name" value="Flagellin_C"/>
    <property type="match status" value="1"/>
</dbReference>
<evidence type="ECO:0000313" key="8">
    <source>
        <dbReference type="Proteomes" id="UP001595593"/>
    </source>
</evidence>
<evidence type="ECO:0000256" key="3">
    <source>
        <dbReference type="RuleBase" id="RU362073"/>
    </source>
</evidence>
<keyword evidence="2 3" id="KW-0975">Bacterial flagellum</keyword>
<protein>
    <recommendedName>
        <fullName evidence="3">Flagellin</fullName>
    </recommendedName>
</protein>
<dbReference type="InterPro" id="IPR046358">
    <property type="entry name" value="Flagellin_C"/>
</dbReference>
<dbReference type="EMBL" id="JBHRTN010000014">
    <property type="protein sequence ID" value="MFC3126134.1"/>
    <property type="molecule type" value="Genomic_DNA"/>
</dbReference>
<keyword evidence="3" id="KW-0964">Secreted</keyword>
<comment type="similarity">
    <text evidence="1 3">Belongs to the bacterial flagellin family.</text>
</comment>
<dbReference type="Gene3D" id="1.20.1330.10">
    <property type="entry name" value="f41 fragment of flagellin, N-terminal domain"/>
    <property type="match status" value="2"/>
</dbReference>
<dbReference type="SUPFAM" id="SSF64518">
    <property type="entry name" value="Phase 1 flagellin"/>
    <property type="match status" value="1"/>
</dbReference>
<dbReference type="InterPro" id="IPR001029">
    <property type="entry name" value="Flagellin_N"/>
</dbReference>
<evidence type="ECO:0000259" key="6">
    <source>
        <dbReference type="Pfam" id="PF00700"/>
    </source>
</evidence>
<evidence type="ECO:0000256" key="4">
    <source>
        <dbReference type="SAM" id="MobiDB-lite"/>
    </source>
</evidence>
<evidence type="ECO:0000313" key="7">
    <source>
        <dbReference type="EMBL" id="MFC3126134.1"/>
    </source>
</evidence>
<feature type="region of interest" description="Disordered" evidence="4">
    <location>
        <begin position="1"/>
        <end position="23"/>
    </location>
</feature>
<feature type="compositionally biased region" description="Basic and acidic residues" evidence="4">
    <location>
        <begin position="1"/>
        <end position="18"/>
    </location>
</feature>
<dbReference type="Pfam" id="PF00669">
    <property type="entry name" value="Flagellin_N"/>
    <property type="match status" value="1"/>
</dbReference>
<keyword evidence="7" id="KW-0282">Flagellum</keyword>
<evidence type="ECO:0000256" key="2">
    <source>
        <dbReference type="ARBA" id="ARBA00023143"/>
    </source>
</evidence>
<organism evidence="7 8">
    <name type="scientific">Teichococcus globiformis</name>
    <dbReference type="NCBI Taxonomy" id="2307229"/>
    <lineage>
        <taxon>Bacteria</taxon>
        <taxon>Pseudomonadati</taxon>
        <taxon>Pseudomonadota</taxon>
        <taxon>Alphaproteobacteria</taxon>
        <taxon>Acetobacterales</taxon>
        <taxon>Roseomonadaceae</taxon>
        <taxon>Roseomonas</taxon>
    </lineage>
</organism>
<gene>
    <name evidence="7" type="ORF">ACFOD4_13785</name>
</gene>
<proteinExistence type="inferred from homology"/>
<reference evidence="8" key="1">
    <citation type="journal article" date="2019" name="Int. J. Syst. Evol. Microbiol.">
        <title>The Global Catalogue of Microorganisms (GCM) 10K type strain sequencing project: providing services to taxonomists for standard genome sequencing and annotation.</title>
        <authorList>
            <consortium name="The Broad Institute Genomics Platform"/>
            <consortium name="The Broad Institute Genome Sequencing Center for Infectious Disease"/>
            <person name="Wu L."/>
            <person name="Ma J."/>
        </authorList>
    </citation>
    <scope>NUCLEOTIDE SEQUENCE [LARGE SCALE GENOMIC DNA]</scope>
    <source>
        <strain evidence="8">KCTC 52094</strain>
    </source>
</reference>
<name>A0ABV7G0G1_9PROT</name>